<dbReference type="Pfam" id="PF11391">
    <property type="entry name" value="DUF2798"/>
    <property type="match status" value="1"/>
</dbReference>
<name>A0A444HEV2_9FLAO</name>
<dbReference type="EMBL" id="SBII01000001">
    <property type="protein sequence ID" value="RWX03496.1"/>
    <property type="molecule type" value="Genomic_DNA"/>
</dbReference>
<organism evidence="2 3">
    <name type="scientific">Flavobacterium cerinum</name>
    <dbReference type="NCBI Taxonomy" id="2502784"/>
    <lineage>
        <taxon>Bacteria</taxon>
        <taxon>Pseudomonadati</taxon>
        <taxon>Bacteroidota</taxon>
        <taxon>Flavobacteriia</taxon>
        <taxon>Flavobacteriales</taxon>
        <taxon>Flavobacteriaceae</taxon>
        <taxon>Flavobacterium</taxon>
    </lineage>
</organism>
<protein>
    <submittedName>
        <fullName evidence="2">DUF2798 domain-containing protein</fullName>
    </submittedName>
</protein>
<keyword evidence="1" id="KW-0812">Transmembrane</keyword>
<sequence length="80" mass="8973">MKKKLAFALIMGVVTTGIISFSLISINIGFVPKFMVIWLKSWAMTYVIVIPAILIIAPRVEQFVEYLLKENTGGNKSKIQ</sequence>
<feature type="transmembrane region" description="Helical" evidence="1">
    <location>
        <begin position="7"/>
        <end position="31"/>
    </location>
</feature>
<dbReference type="Proteomes" id="UP000287527">
    <property type="component" value="Unassembled WGS sequence"/>
</dbReference>
<dbReference type="AlphaFoldDB" id="A0A444HEV2"/>
<gene>
    <name evidence="2" type="ORF">EPI11_00780</name>
</gene>
<dbReference type="InterPro" id="IPR021529">
    <property type="entry name" value="DUF2798"/>
</dbReference>
<comment type="caution">
    <text evidence="2">The sequence shown here is derived from an EMBL/GenBank/DDBJ whole genome shotgun (WGS) entry which is preliminary data.</text>
</comment>
<evidence type="ECO:0000313" key="2">
    <source>
        <dbReference type="EMBL" id="RWX03496.1"/>
    </source>
</evidence>
<proteinExistence type="predicted"/>
<keyword evidence="3" id="KW-1185">Reference proteome</keyword>
<keyword evidence="1" id="KW-0472">Membrane</keyword>
<reference evidence="2 3" key="1">
    <citation type="submission" date="2019-01" db="EMBL/GenBank/DDBJ databases">
        <title>Flavobacterium sp. nov.,isolated from freshwater.</title>
        <authorList>
            <person name="Zhang R."/>
            <person name="Du Z.-J."/>
        </authorList>
    </citation>
    <scope>NUCLEOTIDE SEQUENCE [LARGE SCALE GENOMIC DNA]</scope>
    <source>
        <strain evidence="2 3">1E403</strain>
    </source>
</reference>
<accession>A0A444HEV2</accession>
<feature type="transmembrane region" description="Helical" evidence="1">
    <location>
        <begin position="37"/>
        <end position="57"/>
    </location>
</feature>
<evidence type="ECO:0000313" key="3">
    <source>
        <dbReference type="Proteomes" id="UP000287527"/>
    </source>
</evidence>
<keyword evidence="1" id="KW-1133">Transmembrane helix</keyword>
<dbReference type="RefSeq" id="WP_128388052.1">
    <property type="nucleotide sequence ID" value="NZ_SBII01000001.1"/>
</dbReference>
<evidence type="ECO:0000256" key="1">
    <source>
        <dbReference type="SAM" id="Phobius"/>
    </source>
</evidence>
<dbReference type="OrthoDB" id="9799565at2"/>